<proteinExistence type="predicted"/>
<dbReference type="OrthoDB" id="10012031at2"/>
<dbReference type="EMBL" id="FTMS01000007">
    <property type="protein sequence ID" value="SIQ32528.1"/>
    <property type="molecule type" value="Genomic_DNA"/>
</dbReference>
<evidence type="ECO:0008006" key="3">
    <source>
        <dbReference type="Google" id="ProtNLM"/>
    </source>
</evidence>
<evidence type="ECO:0000313" key="1">
    <source>
        <dbReference type="EMBL" id="SIQ32528.1"/>
    </source>
</evidence>
<evidence type="ECO:0000313" key="2">
    <source>
        <dbReference type="Proteomes" id="UP000186400"/>
    </source>
</evidence>
<reference evidence="1 2" key="1">
    <citation type="submission" date="2017-01" db="EMBL/GenBank/DDBJ databases">
        <authorList>
            <person name="Mah S.A."/>
            <person name="Swanson W.J."/>
            <person name="Moy G.W."/>
            <person name="Vacquier V.D."/>
        </authorList>
    </citation>
    <scope>NUCLEOTIDE SEQUENCE [LARGE SCALE GENOMIC DNA]</scope>
    <source>
        <strain evidence="1 2">ASpG1</strain>
    </source>
</reference>
<dbReference type="SUPFAM" id="SSF56112">
    <property type="entry name" value="Protein kinase-like (PK-like)"/>
    <property type="match status" value="1"/>
</dbReference>
<dbReference type="InterPro" id="IPR011009">
    <property type="entry name" value="Kinase-like_dom_sf"/>
</dbReference>
<name>A0A1N6RUN1_9SPIO</name>
<accession>A0A1N6RUN1</accession>
<protein>
    <recommendedName>
        <fullName evidence="3">Aminoglycoside phosphotransferase domain-containing protein</fullName>
    </recommendedName>
</protein>
<sequence length="315" mass="34796">MRTLVPPRTTLGAIARGSVIPGVGTVESVHPLISRVDRLRGRFHRNSAAYLLVTTGGHSFKCAVFRQATTAVAATAELVRRFEAGGHSDAVPAVRYADELCLIAEYLPGRVLSPVSLTGERASELGHFIATRQLSADPQKDIPYRRLLEHTLASPGIDPNLQKQLGQALSRAGGLDDTPWGVCFFDSALKNYVESPQGDFSYIDLFGIALRPLGTSLVRQALAVPSGHREAFLDGWFSATGQGSRIRDGLPGYCLHHLIYRLCHQADHPEKSVHRTGMRRRKRRQAFLVAATELQRCLDLPHDPESFYRWILSVR</sequence>
<dbReference type="AlphaFoldDB" id="A0A1N6RUN1"/>
<keyword evidence="2" id="KW-1185">Reference proteome</keyword>
<dbReference type="RefSeq" id="WP_076488461.1">
    <property type="nucleotide sequence ID" value="NZ_FTMS01000007.1"/>
</dbReference>
<organism evidence="1 2">
    <name type="scientific">Alkalispirochaeta americana</name>
    <dbReference type="NCBI Taxonomy" id="159291"/>
    <lineage>
        <taxon>Bacteria</taxon>
        <taxon>Pseudomonadati</taxon>
        <taxon>Spirochaetota</taxon>
        <taxon>Spirochaetia</taxon>
        <taxon>Spirochaetales</taxon>
        <taxon>Spirochaetaceae</taxon>
        <taxon>Alkalispirochaeta</taxon>
    </lineage>
</organism>
<gene>
    <name evidence="1" type="ORF">SAMN05920897_10725</name>
</gene>
<dbReference type="Proteomes" id="UP000186400">
    <property type="component" value="Unassembled WGS sequence"/>
</dbReference>
<dbReference type="STRING" id="159291.SAMN05920897_10725"/>